<accession>A0ABW0VBT2</accession>
<evidence type="ECO:0000313" key="3">
    <source>
        <dbReference type="Proteomes" id="UP001596066"/>
    </source>
</evidence>
<dbReference type="Proteomes" id="UP001596066">
    <property type="component" value="Unassembled WGS sequence"/>
</dbReference>
<gene>
    <name evidence="2" type="ORF">ACFPZF_18465</name>
</gene>
<comment type="caution">
    <text evidence="2">The sequence shown here is derived from an EMBL/GenBank/DDBJ whole genome shotgun (WGS) entry which is preliminary data.</text>
</comment>
<dbReference type="RefSeq" id="WP_380231455.1">
    <property type="nucleotide sequence ID" value="NZ_JBHSOC010000030.1"/>
</dbReference>
<feature type="region of interest" description="Disordered" evidence="1">
    <location>
        <begin position="1"/>
        <end position="42"/>
    </location>
</feature>
<feature type="compositionally biased region" description="Pro residues" evidence="1">
    <location>
        <begin position="20"/>
        <end position="38"/>
    </location>
</feature>
<evidence type="ECO:0008006" key="4">
    <source>
        <dbReference type="Google" id="ProtNLM"/>
    </source>
</evidence>
<evidence type="ECO:0000256" key="1">
    <source>
        <dbReference type="SAM" id="MobiDB-lite"/>
    </source>
</evidence>
<name>A0ABW0VBT2_9ACTN</name>
<evidence type="ECO:0000313" key="2">
    <source>
        <dbReference type="EMBL" id="MFC5643335.1"/>
    </source>
</evidence>
<feature type="compositionally biased region" description="Basic and acidic residues" evidence="1">
    <location>
        <begin position="1"/>
        <end position="19"/>
    </location>
</feature>
<dbReference type="EMBL" id="JBHSOC010000030">
    <property type="protein sequence ID" value="MFC5643335.1"/>
    <property type="molecule type" value="Genomic_DNA"/>
</dbReference>
<protein>
    <recommendedName>
        <fullName evidence="4">EcsC family protein</fullName>
    </recommendedName>
</protein>
<keyword evidence="3" id="KW-1185">Reference proteome</keyword>
<reference evidence="3" key="1">
    <citation type="journal article" date="2019" name="Int. J. Syst. Evol. Microbiol.">
        <title>The Global Catalogue of Microorganisms (GCM) 10K type strain sequencing project: providing services to taxonomists for standard genome sequencing and annotation.</title>
        <authorList>
            <consortium name="The Broad Institute Genomics Platform"/>
            <consortium name="The Broad Institute Genome Sequencing Center for Infectious Disease"/>
            <person name="Wu L."/>
            <person name="Ma J."/>
        </authorList>
    </citation>
    <scope>NUCLEOTIDE SEQUENCE [LARGE SCALE GENOMIC DNA]</scope>
    <source>
        <strain evidence="3">CGMCC 4.1622</strain>
    </source>
</reference>
<sequence>MGVFRKSNEPDPNDHREPQPAEPPPTDGPPTDPLPPTDALPAARAAEELAALTEEMEQPGEASRRTGAGRTAELVRSVARTLRRGGLITARGAGIGGRALTERVLLTAPRIPVRDLATLRAQHPHATDPEALADLLTAGAVRTSAAVGAGIGATAMLPVPPAMLVELAAETLVVAAVEIKLIAELHQVYGIPATGSATQRGVAYTTAWADRRGIDAGALAHPAGLAAVAGLAVGSEVRQKVRRRVTRSTLRKLPSLAPLLVGAGIGAMSNRADTARLASRVRKDLRTRSAPPGYWAAAAPS</sequence>
<feature type="region of interest" description="Disordered" evidence="1">
    <location>
        <begin position="53"/>
        <end position="72"/>
    </location>
</feature>
<organism evidence="2 3">
    <name type="scientific">Kitasatospora cinereorecta</name>
    <dbReference type="NCBI Taxonomy" id="285560"/>
    <lineage>
        <taxon>Bacteria</taxon>
        <taxon>Bacillati</taxon>
        <taxon>Actinomycetota</taxon>
        <taxon>Actinomycetes</taxon>
        <taxon>Kitasatosporales</taxon>
        <taxon>Streptomycetaceae</taxon>
        <taxon>Kitasatospora</taxon>
    </lineage>
</organism>
<proteinExistence type="predicted"/>